<feature type="region of interest" description="Disordered" evidence="1">
    <location>
        <begin position="1"/>
        <end position="47"/>
    </location>
</feature>
<protein>
    <submittedName>
        <fullName evidence="2">Uncharacterized protein</fullName>
    </submittedName>
</protein>
<feature type="compositionally biased region" description="Polar residues" evidence="1">
    <location>
        <begin position="9"/>
        <end position="18"/>
    </location>
</feature>
<comment type="caution">
    <text evidence="2">The sequence shown here is derived from an EMBL/GenBank/DDBJ whole genome shotgun (WGS) entry which is preliminary data.</text>
</comment>
<feature type="compositionally biased region" description="Basic and acidic residues" evidence="1">
    <location>
        <begin position="67"/>
        <end position="81"/>
    </location>
</feature>
<gene>
    <name evidence="2" type="ORF">N656DRAFT_796134</name>
</gene>
<dbReference type="RefSeq" id="XP_064672051.1">
    <property type="nucleotide sequence ID" value="XM_064817493.1"/>
</dbReference>
<organism evidence="2 3">
    <name type="scientific">Canariomyces notabilis</name>
    <dbReference type="NCBI Taxonomy" id="2074819"/>
    <lineage>
        <taxon>Eukaryota</taxon>
        <taxon>Fungi</taxon>
        <taxon>Dikarya</taxon>
        <taxon>Ascomycota</taxon>
        <taxon>Pezizomycotina</taxon>
        <taxon>Sordariomycetes</taxon>
        <taxon>Sordariomycetidae</taxon>
        <taxon>Sordariales</taxon>
        <taxon>Chaetomiaceae</taxon>
        <taxon>Canariomyces</taxon>
    </lineage>
</organism>
<feature type="region of interest" description="Disordered" evidence="1">
    <location>
        <begin position="65"/>
        <end position="91"/>
    </location>
</feature>
<accession>A0AAN6THY8</accession>
<sequence>MAYLPRSPTPLSFRSSPSGFPESICGNRNTSRRHPEARVGPDACITQEDVDPGLALLRYRKSIQAQWEREGPSSSAAHDRQLSTSSTEGALAASCRGAAISGFRSSKDTYSTASSDGDRREEGRNSRRGRHRRNSFPAQTPPSTYEDVAGKMQDFDL</sequence>
<evidence type="ECO:0000313" key="3">
    <source>
        <dbReference type="Proteomes" id="UP001302812"/>
    </source>
</evidence>
<feature type="region of interest" description="Disordered" evidence="1">
    <location>
        <begin position="104"/>
        <end position="157"/>
    </location>
</feature>
<reference evidence="2" key="1">
    <citation type="journal article" date="2023" name="Mol. Phylogenet. Evol.">
        <title>Genome-scale phylogeny and comparative genomics of the fungal order Sordariales.</title>
        <authorList>
            <person name="Hensen N."/>
            <person name="Bonometti L."/>
            <person name="Westerberg I."/>
            <person name="Brannstrom I.O."/>
            <person name="Guillou S."/>
            <person name="Cros-Aarteil S."/>
            <person name="Calhoun S."/>
            <person name="Haridas S."/>
            <person name="Kuo A."/>
            <person name="Mondo S."/>
            <person name="Pangilinan J."/>
            <person name="Riley R."/>
            <person name="LaButti K."/>
            <person name="Andreopoulos B."/>
            <person name="Lipzen A."/>
            <person name="Chen C."/>
            <person name="Yan M."/>
            <person name="Daum C."/>
            <person name="Ng V."/>
            <person name="Clum A."/>
            <person name="Steindorff A."/>
            <person name="Ohm R.A."/>
            <person name="Martin F."/>
            <person name="Silar P."/>
            <person name="Natvig D.O."/>
            <person name="Lalanne C."/>
            <person name="Gautier V."/>
            <person name="Ament-Velasquez S.L."/>
            <person name="Kruys A."/>
            <person name="Hutchinson M.I."/>
            <person name="Powell A.J."/>
            <person name="Barry K."/>
            <person name="Miller A.N."/>
            <person name="Grigoriev I.V."/>
            <person name="Debuchy R."/>
            <person name="Gladieux P."/>
            <person name="Hiltunen Thoren M."/>
            <person name="Johannesson H."/>
        </authorList>
    </citation>
    <scope>NUCLEOTIDE SEQUENCE</scope>
    <source>
        <strain evidence="2">CBS 508.74</strain>
    </source>
</reference>
<evidence type="ECO:0000256" key="1">
    <source>
        <dbReference type="SAM" id="MobiDB-lite"/>
    </source>
</evidence>
<dbReference type="GeneID" id="89941618"/>
<feature type="compositionally biased region" description="Basic and acidic residues" evidence="1">
    <location>
        <begin position="116"/>
        <end position="125"/>
    </location>
</feature>
<keyword evidence="3" id="KW-1185">Reference proteome</keyword>
<dbReference type="AlphaFoldDB" id="A0AAN6THY8"/>
<dbReference type="Proteomes" id="UP001302812">
    <property type="component" value="Unassembled WGS sequence"/>
</dbReference>
<reference evidence="2" key="2">
    <citation type="submission" date="2023-05" db="EMBL/GenBank/DDBJ databases">
        <authorList>
            <consortium name="Lawrence Berkeley National Laboratory"/>
            <person name="Steindorff A."/>
            <person name="Hensen N."/>
            <person name="Bonometti L."/>
            <person name="Westerberg I."/>
            <person name="Brannstrom I.O."/>
            <person name="Guillou S."/>
            <person name="Cros-Aarteil S."/>
            <person name="Calhoun S."/>
            <person name="Haridas S."/>
            <person name="Kuo A."/>
            <person name="Mondo S."/>
            <person name="Pangilinan J."/>
            <person name="Riley R."/>
            <person name="Labutti K."/>
            <person name="Andreopoulos B."/>
            <person name="Lipzen A."/>
            <person name="Chen C."/>
            <person name="Yanf M."/>
            <person name="Daum C."/>
            <person name="Ng V."/>
            <person name="Clum A."/>
            <person name="Ohm R."/>
            <person name="Martin F."/>
            <person name="Silar P."/>
            <person name="Natvig D."/>
            <person name="Lalanne C."/>
            <person name="Gautier V."/>
            <person name="Ament-Velasquez S.L."/>
            <person name="Kruys A."/>
            <person name="Hutchinson M.I."/>
            <person name="Powell A.J."/>
            <person name="Barry K."/>
            <person name="Miller A.N."/>
            <person name="Grigoriev I.V."/>
            <person name="Debuchy R."/>
            <person name="Gladieux P."/>
            <person name="Thoren M.H."/>
            <person name="Johannesson H."/>
        </authorList>
    </citation>
    <scope>NUCLEOTIDE SEQUENCE</scope>
    <source>
        <strain evidence="2">CBS 508.74</strain>
    </source>
</reference>
<name>A0AAN6THY8_9PEZI</name>
<proteinExistence type="predicted"/>
<evidence type="ECO:0000313" key="2">
    <source>
        <dbReference type="EMBL" id="KAK4114481.1"/>
    </source>
</evidence>
<dbReference type="EMBL" id="MU853336">
    <property type="protein sequence ID" value="KAK4114481.1"/>
    <property type="molecule type" value="Genomic_DNA"/>
</dbReference>